<dbReference type="OrthoDB" id="6500128at2759"/>
<evidence type="ECO:0000256" key="1">
    <source>
        <dbReference type="ARBA" id="ARBA00004141"/>
    </source>
</evidence>
<sequence>MLTKHIEYLCGAKLWDNETVYSDHPEFTQCFQMTFLIWGPCLILWVVAPLWFYMLTRQKTNILKISWLFIVKNISIFGLICVEIFRLVVALMNSKDPIYILTPAFLIMTYILAIAITHFEKIRGLRSSTLMFIFWCLLTFANLITARSKFLSFYFKSNNNDHNDTLAFILFYVLVWINLIFSLFSEKVKVPVSETGEKLKVLPENYVSLLSRLSFWWINDLILTGYKRDLTKDDLWSVDETEASENVTKKFETAWNKASEK</sequence>
<dbReference type="Pfam" id="PF24357">
    <property type="entry name" value="TMD0_ABC"/>
    <property type="match status" value="1"/>
</dbReference>
<keyword evidence="2" id="KW-0812">Transmembrane</keyword>
<keyword evidence="5" id="KW-1185">Reference proteome</keyword>
<feature type="transmembrane region" description="Helical" evidence="2">
    <location>
        <begin position="166"/>
        <end position="184"/>
    </location>
</feature>
<comment type="caution">
    <text evidence="4">The sequence shown here is derived from an EMBL/GenBank/DDBJ whole genome shotgun (WGS) entry which is preliminary data.</text>
</comment>
<accession>A0A814HXA7</accession>
<keyword evidence="2" id="KW-0472">Membrane</keyword>
<dbReference type="Proteomes" id="UP000663879">
    <property type="component" value="Unassembled WGS sequence"/>
</dbReference>
<evidence type="ECO:0000259" key="3">
    <source>
        <dbReference type="Pfam" id="PF24357"/>
    </source>
</evidence>
<dbReference type="AlphaFoldDB" id="A0A814HXA7"/>
<comment type="subcellular location">
    <subcellularLocation>
        <location evidence="1">Membrane</location>
        <topology evidence="1">Multi-pass membrane protein</topology>
    </subcellularLocation>
</comment>
<reference evidence="4" key="1">
    <citation type="submission" date="2021-02" db="EMBL/GenBank/DDBJ databases">
        <authorList>
            <person name="Nowell W R."/>
        </authorList>
    </citation>
    <scope>NUCLEOTIDE SEQUENCE</scope>
    <source>
        <strain evidence="4">Ploen Becks lab</strain>
    </source>
</reference>
<feature type="domain" description="ABC transporter TMD0" evidence="3">
    <location>
        <begin position="25"/>
        <end position="156"/>
    </location>
</feature>
<evidence type="ECO:0000256" key="2">
    <source>
        <dbReference type="SAM" id="Phobius"/>
    </source>
</evidence>
<dbReference type="EMBL" id="CAJNOC010004300">
    <property type="protein sequence ID" value="CAF1016714.1"/>
    <property type="molecule type" value="Genomic_DNA"/>
</dbReference>
<feature type="transmembrane region" description="Helical" evidence="2">
    <location>
        <begin position="67"/>
        <end position="92"/>
    </location>
</feature>
<dbReference type="InterPro" id="IPR056227">
    <property type="entry name" value="TMD0_ABC"/>
</dbReference>
<evidence type="ECO:0000313" key="5">
    <source>
        <dbReference type="Proteomes" id="UP000663879"/>
    </source>
</evidence>
<keyword evidence="2" id="KW-1133">Transmembrane helix</keyword>
<organism evidence="4 5">
    <name type="scientific">Brachionus calyciflorus</name>
    <dbReference type="NCBI Taxonomy" id="104777"/>
    <lineage>
        <taxon>Eukaryota</taxon>
        <taxon>Metazoa</taxon>
        <taxon>Spiralia</taxon>
        <taxon>Gnathifera</taxon>
        <taxon>Rotifera</taxon>
        <taxon>Eurotatoria</taxon>
        <taxon>Monogononta</taxon>
        <taxon>Pseudotrocha</taxon>
        <taxon>Ploima</taxon>
        <taxon>Brachionidae</taxon>
        <taxon>Brachionus</taxon>
    </lineage>
</organism>
<feature type="transmembrane region" description="Helical" evidence="2">
    <location>
        <begin position="35"/>
        <end position="55"/>
    </location>
</feature>
<feature type="transmembrane region" description="Helical" evidence="2">
    <location>
        <begin position="98"/>
        <end position="117"/>
    </location>
</feature>
<proteinExistence type="predicted"/>
<protein>
    <recommendedName>
        <fullName evidence="3">ABC transporter TMD0 domain-containing protein</fullName>
    </recommendedName>
</protein>
<dbReference type="GO" id="GO:0016020">
    <property type="term" value="C:membrane"/>
    <property type="evidence" value="ECO:0007669"/>
    <property type="project" value="UniProtKB-SubCell"/>
</dbReference>
<evidence type="ECO:0000313" key="4">
    <source>
        <dbReference type="EMBL" id="CAF1016714.1"/>
    </source>
</evidence>
<name>A0A814HXA7_9BILA</name>
<feature type="transmembrane region" description="Helical" evidence="2">
    <location>
        <begin position="129"/>
        <end position="146"/>
    </location>
</feature>
<gene>
    <name evidence="4" type="ORF">OXX778_LOCUS17167</name>
</gene>